<sequence>MSEVDSRPAPSRGRSSVRGGRGGFGRGGPRGGHRPTNGASQDVQEPSLDDQGEIGELKKQYSSQLPVLKGIFSDWTDVDLVFALQENDGDLESTVDRISNGQTTRFSEIKKPKDRTRSKVKEVSAADHVGASRGGRGRGGIEGSRGGRGRGDRARGVSRGGRGGAVPPPVKDLQEETAPGTTPESNAWGQSTTNETPETTTTSTDTTSQWGNVVTADTIPKTASEGAKPSLLPDGPPKKTWASMFNQPKPAPAPAVPAPPKQQAAPPPAPAPAPAAEQPSVPESTPASEGPAPAEAPEETTSVPQIETPIESAEVLEPPRDPLTEDNLEHLPDTSIPPATQTVASTIGSDAPGKATPLASAPQAPIGRPAIGGYASSALRATGMTPRSASYQRRVMEQQEAVVLPGHNSIDRAAVQFGSMGLNGDAADVDEEREEPETRTQPPQQSPPGQPRASLPPASLSAQPPTQDSYTGQGMPTPKQAPGLPPANPQQAQAAQQPSQQTDSSFQQHQSQQQSYGQYARYGQQDMHAPTQKSYDPFSHQTPSGFDQYSSHAQGQSQQQQQQHGQQGGYGQYSSAPSDYSQYYGSEQQRNAYQNYYGGSYGQQQGQSQQDATHAQQRTGSSLGSGQGEGAFGSTQGAQQSQGRYNDTQGSGQNTPAPGAVAQQQSGPHSQQSQQQPQQGQQQQQPQQQQQQQHQSQYGSAYPYGHPYYNSPYAAAYQNQFGYSGYGPQYGKQGGMYGQPHGYGMNAPSSYEHASSPAQSGFNQQQSSLHSRDTGLGSGTSDYNRSSTQQPSISTGSFGGASDYGRSQSGYQGQSHGHNYGSQQASGSEDLKAFGDSKGTGPSPALGQSGQPGRPGSAANSAAGQSQSGLPPPQSHQQQQQGGYGGYPGFNQSSQYGSGLGGLGGHQASQQGGYQGYGGFNQSYNQYGRGGWGASYGH</sequence>
<feature type="compositionally biased region" description="Low complexity" evidence="16">
    <location>
        <begin position="274"/>
        <end position="302"/>
    </location>
</feature>
<gene>
    <name evidence="18" type="ORF">K461DRAFT_324568</name>
</gene>
<evidence type="ECO:0000256" key="6">
    <source>
        <dbReference type="ARBA" id="ARBA00022454"/>
    </source>
</evidence>
<feature type="compositionally biased region" description="Polar residues" evidence="16">
    <location>
        <begin position="531"/>
        <end position="547"/>
    </location>
</feature>
<dbReference type="GO" id="GO:0005737">
    <property type="term" value="C:cytoplasm"/>
    <property type="evidence" value="ECO:0007669"/>
    <property type="project" value="UniProtKB-SubCell"/>
</dbReference>
<feature type="compositionally biased region" description="Low complexity" evidence="16">
    <location>
        <begin position="856"/>
        <end position="881"/>
    </location>
</feature>
<evidence type="ECO:0000256" key="4">
    <source>
        <dbReference type="ARBA" id="ARBA00005491"/>
    </source>
</evidence>
<evidence type="ECO:0000259" key="17">
    <source>
        <dbReference type="Pfam" id="PF02845"/>
    </source>
</evidence>
<keyword evidence="12" id="KW-0779">Telomere</keyword>
<dbReference type="OrthoDB" id="5396806at2759"/>
<feature type="compositionally biased region" description="Low complexity" evidence="16">
    <location>
        <begin position="489"/>
        <end position="525"/>
    </location>
</feature>
<dbReference type="GO" id="GO:0005634">
    <property type="term" value="C:nucleus"/>
    <property type="evidence" value="ECO:0007669"/>
    <property type="project" value="UniProtKB-SubCell"/>
</dbReference>
<feature type="compositionally biased region" description="Gly residues" evidence="16">
    <location>
        <begin position="19"/>
        <end position="30"/>
    </location>
</feature>
<evidence type="ECO:0000256" key="8">
    <source>
        <dbReference type="ARBA" id="ARBA00022553"/>
    </source>
</evidence>
<evidence type="ECO:0000256" key="10">
    <source>
        <dbReference type="ARBA" id="ARBA00022786"/>
    </source>
</evidence>
<proteinExistence type="inferred from homology"/>
<feature type="compositionally biased region" description="Low complexity" evidence="16">
    <location>
        <begin position="548"/>
        <end position="565"/>
    </location>
</feature>
<keyword evidence="9" id="KW-0227">DNA damage</keyword>
<dbReference type="Proteomes" id="UP000799439">
    <property type="component" value="Unassembled WGS sequence"/>
</dbReference>
<feature type="region of interest" description="Disordered" evidence="16">
    <location>
        <begin position="99"/>
        <end position="371"/>
    </location>
</feature>
<reference evidence="18" key="1">
    <citation type="journal article" date="2020" name="Stud. Mycol.">
        <title>101 Dothideomycetes genomes: a test case for predicting lifestyles and emergence of pathogens.</title>
        <authorList>
            <person name="Haridas S."/>
            <person name="Albert R."/>
            <person name="Binder M."/>
            <person name="Bloem J."/>
            <person name="Labutti K."/>
            <person name="Salamov A."/>
            <person name="Andreopoulos B."/>
            <person name="Baker S."/>
            <person name="Barry K."/>
            <person name="Bills G."/>
            <person name="Bluhm B."/>
            <person name="Cannon C."/>
            <person name="Castanera R."/>
            <person name="Culley D."/>
            <person name="Daum C."/>
            <person name="Ezra D."/>
            <person name="Gonzalez J."/>
            <person name="Henrissat B."/>
            <person name="Kuo A."/>
            <person name="Liang C."/>
            <person name="Lipzen A."/>
            <person name="Lutzoni F."/>
            <person name="Magnuson J."/>
            <person name="Mondo S."/>
            <person name="Nolan M."/>
            <person name="Ohm R."/>
            <person name="Pangilinan J."/>
            <person name="Park H.-J."/>
            <person name="Ramirez L."/>
            <person name="Alfaro M."/>
            <person name="Sun H."/>
            <person name="Tritt A."/>
            <person name="Yoshinaga Y."/>
            <person name="Zwiers L.-H."/>
            <person name="Turgeon B."/>
            <person name="Goodwin S."/>
            <person name="Spatafora J."/>
            <person name="Crous P."/>
            <person name="Grigoriev I."/>
        </authorList>
    </citation>
    <scope>NUCLEOTIDE SEQUENCE</scope>
    <source>
        <strain evidence="18">CBS 260.36</strain>
    </source>
</reference>
<feature type="compositionally biased region" description="Basic and acidic residues" evidence="16">
    <location>
        <begin position="317"/>
        <end position="332"/>
    </location>
</feature>
<dbReference type="GO" id="GO:0043130">
    <property type="term" value="F:ubiquitin binding"/>
    <property type="evidence" value="ECO:0007669"/>
    <property type="project" value="InterPro"/>
</dbReference>
<dbReference type="InterPro" id="IPR041803">
    <property type="entry name" value="DEF1_CUE"/>
</dbReference>
<feature type="compositionally biased region" description="Polar residues" evidence="16">
    <location>
        <begin position="577"/>
        <end position="592"/>
    </location>
</feature>
<keyword evidence="8" id="KW-0597">Phosphoprotein</keyword>
<dbReference type="PANTHER" id="PTHR16308:SF13">
    <property type="entry name" value="PROTEIN LINGERER"/>
    <property type="match status" value="1"/>
</dbReference>
<dbReference type="GO" id="GO:0006281">
    <property type="term" value="P:DNA repair"/>
    <property type="evidence" value="ECO:0007669"/>
    <property type="project" value="UniProtKB-KW"/>
</dbReference>
<feature type="compositionally biased region" description="Low complexity" evidence="16">
    <location>
        <begin position="191"/>
        <end position="208"/>
    </location>
</feature>
<comment type="subcellular location">
    <subcellularLocation>
        <location evidence="3">Chromosome</location>
        <location evidence="3">Telomere</location>
    </subcellularLocation>
    <subcellularLocation>
        <location evidence="2">Cytoplasm</location>
    </subcellularLocation>
    <subcellularLocation>
        <location evidence="1">Nucleus</location>
    </subcellularLocation>
</comment>
<feature type="compositionally biased region" description="Gly residues" evidence="16">
    <location>
        <begin position="132"/>
        <end position="146"/>
    </location>
</feature>
<feature type="domain" description="CUE" evidence="17">
    <location>
        <begin position="61"/>
        <end position="102"/>
    </location>
</feature>
<evidence type="ECO:0000256" key="7">
    <source>
        <dbReference type="ARBA" id="ARBA00022490"/>
    </source>
</evidence>
<feature type="compositionally biased region" description="Pro residues" evidence="16">
    <location>
        <begin position="249"/>
        <end position="273"/>
    </location>
</feature>
<evidence type="ECO:0000256" key="11">
    <source>
        <dbReference type="ARBA" id="ARBA00022843"/>
    </source>
</evidence>
<evidence type="ECO:0000256" key="9">
    <source>
        <dbReference type="ARBA" id="ARBA00022763"/>
    </source>
</evidence>
<feature type="compositionally biased region" description="Polar residues" evidence="16">
    <location>
        <begin position="779"/>
        <end position="796"/>
    </location>
</feature>
<feature type="compositionally biased region" description="Polar residues" evidence="16">
    <location>
        <begin position="805"/>
        <end position="827"/>
    </location>
</feature>
<evidence type="ECO:0000256" key="2">
    <source>
        <dbReference type="ARBA" id="ARBA00004496"/>
    </source>
</evidence>
<dbReference type="InterPro" id="IPR003892">
    <property type="entry name" value="CUE"/>
</dbReference>
<feature type="compositionally biased region" description="Polar residues" evidence="16">
    <location>
        <begin position="747"/>
        <end position="769"/>
    </location>
</feature>
<evidence type="ECO:0000313" key="19">
    <source>
        <dbReference type="Proteomes" id="UP000799439"/>
    </source>
</evidence>
<dbReference type="GO" id="GO:0003677">
    <property type="term" value="F:DNA binding"/>
    <property type="evidence" value="ECO:0007669"/>
    <property type="project" value="UniProtKB-KW"/>
</dbReference>
<keyword evidence="6" id="KW-0158">Chromosome</keyword>
<name>A0A9P4ITF0_9PEZI</name>
<feature type="compositionally biased region" description="Low complexity" evidence="16">
    <location>
        <begin position="451"/>
        <end position="465"/>
    </location>
</feature>
<evidence type="ECO:0000256" key="12">
    <source>
        <dbReference type="ARBA" id="ARBA00022895"/>
    </source>
</evidence>
<feature type="compositionally biased region" description="Low complexity" evidence="16">
    <location>
        <begin position="593"/>
        <end position="610"/>
    </location>
</feature>
<feature type="compositionally biased region" description="Basic and acidic residues" evidence="16">
    <location>
        <begin position="107"/>
        <end position="125"/>
    </location>
</feature>
<evidence type="ECO:0000256" key="5">
    <source>
        <dbReference type="ARBA" id="ARBA00020536"/>
    </source>
</evidence>
<feature type="compositionally biased region" description="Polar residues" evidence="16">
    <location>
        <begin position="633"/>
        <end position="656"/>
    </location>
</feature>
<evidence type="ECO:0000256" key="15">
    <source>
        <dbReference type="ARBA" id="ARBA00023242"/>
    </source>
</evidence>
<evidence type="ECO:0000256" key="14">
    <source>
        <dbReference type="ARBA" id="ARBA00023204"/>
    </source>
</evidence>
<feature type="compositionally biased region" description="Low complexity" evidence="16">
    <location>
        <begin position="7"/>
        <end position="18"/>
    </location>
</feature>
<organism evidence="18 19">
    <name type="scientific">Myriangium duriaei CBS 260.36</name>
    <dbReference type="NCBI Taxonomy" id="1168546"/>
    <lineage>
        <taxon>Eukaryota</taxon>
        <taxon>Fungi</taxon>
        <taxon>Dikarya</taxon>
        <taxon>Ascomycota</taxon>
        <taxon>Pezizomycotina</taxon>
        <taxon>Dothideomycetes</taxon>
        <taxon>Dothideomycetidae</taxon>
        <taxon>Myriangiales</taxon>
        <taxon>Myriangiaceae</taxon>
        <taxon>Myriangium</taxon>
    </lineage>
</organism>
<evidence type="ECO:0000256" key="3">
    <source>
        <dbReference type="ARBA" id="ARBA00004574"/>
    </source>
</evidence>
<feature type="compositionally biased region" description="Polar residues" evidence="16">
    <location>
        <begin position="337"/>
        <end position="348"/>
    </location>
</feature>
<keyword evidence="7" id="KW-0963">Cytoplasm</keyword>
<feature type="compositionally biased region" description="Polar residues" evidence="16">
    <location>
        <begin position="611"/>
        <end position="622"/>
    </location>
</feature>
<evidence type="ECO:0000256" key="1">
    <source>
        <dbReference type="ARBA" id="ARBA00004123"/>
    </source>
</evidence>
<dbReference type="Pfam" id="PF02845">
    <property type="entry name" value="CUE"/>
    <property type="match status" value="1"/>
</dbReference>
<evidence type="ECO:0000313" key="18">
    <source>
        <dbReference type="EMBL" id="KAF2148190.1"/>
    </source>
</evidence>
<keyword evidence="19" id="KW-1185">Reference proteome</keyword>
<comment type="similarity">
    <text evidence="4">Belongs to the DEF1 family.</text>
</comment>
<dbReference type="CDD" id="cd14368">
    <property type="entry name" value="CUE_DEF1_like"/>
    <property type="match status" value="1"/>
</dbReference>
<comment type="caution">
    <text evidence="18">The sequence shown here is derived from an EMBL/GenBank/DDBJ whole genome shotgun (WGS) entry which is preliminary data.</text>
</comment>
<feature type="compositionally biased region" description="Polar residues" evidence="16">
    <location>
        <begin position="179"/>
        <end position="190"/>
    </location>
</feature>
<keyword evidence="13" id="KW-0238">DNA-binding</keyword>
<feature type="region of interest" description="Disordered" evidence="16">
    <location>
        <begin position="415"/>
        <end position="920"/>
    </location>
</feature>
<keyword evidence="14" id="KW-0234">DNA repair</keyword>
<feature type="region of interest" description="Disordered" evidence="16">
    <location>
        <begin position="1"/>
        <end position="57"/>
    </location>
</feature>
<evidence type="ECO:0000256" key="13">
    <source>
        <dbReference type="ARBA" id="ARBA00023125"/>
    </source>
</evidence>
<accession>A0A9P4ITF0</accession>
<keyword evidence="10" id="KW-0833">Ubl conjugation pathway</keyword>
<dbReference type="InterPro" id="IPR051833">
    <property type="entry name" value="TC-DDR_regulator"/>
</dbReference>
<dbReference type="AlphaFoldDB" id="A0A9P4ITF0"/>
<keyword evidence="11" id="KW-0832">Ubl conjugation</keyword>
<dbReference type="GO" id="GO:0000781">
    <property type="term" value="C:chromosome, telomeric region"/>
    <property type="evidence" value="ECO:0007669"/>
    <property type="project" value="UniProtKB-SubCell"/>
</dbReference>
<evidence type="ECO:0000256" key="16">
    <source>
        <dbReference type="SAM" id="MobiDB-lite"/>
    </source>
</evidence>
<dbReference type="EMBL" id="ML996093">
    <property type="protein sequence ID" value="KAF2148190.1"/>
    <property type="molecule type" value="Genomic_DNA"/>
</dbReference>
<keyword evidence="15" id="KW-0539">Nucleus</keyword>
<protein>
    <recommendedName>
        <fullName evidence="5">RNA polymerase II degradation factor 1</fullName>
    </recommendedName>
</protein>
<feature type="compositionally biased region" description="Low complexity" evidence="16">
    <location>
        <begin position="663"/>
        <end position="697"/>
    </location>
</feature>
<dbReference type="PANTHER" id="PTHR16308">
    <property type="entry name" value="UBIQUITIN ASSOCIATED PROTEIN 2-LIKE/LINGERER"/>
    <property type="match status" value="1"/>
</dbReference>